<name>A0ABS5AUC0_9STRE</name>
<accession>A0ABS5AUC0</accession>
<keyword evidence="2" id="KW-1185">Reference proteome</keyword>
<dbReference type="EMBL" id="QFAY01000001">
    <property type="protein sequence ID" value="MBP2619871.1"/>
    <property type="molecule type" value="Genomic_DNA"/>
</dbReference>
<protein>
    <recommendedName>
        <fullName evidence="3">Type VII secretion effector</fullName>
    </recommendedName>
</protein>
<comment type="caution">
    <text evidence="1">The sequence shown here is derived from an EMBL/GenBank/DDBJ whole genome shotgun (WGS) entry which is preliminary data.</text>
</comment>
<evidence type="ECO:0000313" key="1">
    <source>
        <dbReference type="EMBL" id="MBP2619871.1"/>
    </source>
</evidence>
<dbReference type="Proteomes" id="UP001519349">
    <property type="component" value="Unassembled WGS sequence"/>
</dbReference>
<evidence type="ECO:0008006" key="3">
    <source>
        <dbReference type="Google" id="ProtNLM"/>
    </source>
</evidence>
<organism evidence="1 2">
    <name type="scientific">Streptococcus panodentis</name>
    <dbReference type="NCBI Taxonomy" id="1581472"/>
    <lineage>
        <taxon>Bacteria</taxon>
        <taxon>Bacillati</taxon>
        <taxon>Bacillota</taxon>
        <taxon>Bacilli</taxon>
        <taxon>Lactobacillales</taxon>
        <taxon>Streptococcaceae</taxon>
        <taxon>Streptococcus</taxon>
    </lineage>
</organism>
<evidence type="ECO:0000313" key="2">
    <source>
        <dbReference type="Proteomes" id="UP001519349"/>
    </source>
</evidence>
<proteinExistence type="predicted"/>
<dbReference type="RefSeq" id="WP_209550535.1">
    <property type="nucleotide sequence ID" value="NZ_QFAY01000001.1"/>
</dbReference>
<reference evidence="1 2" key="1">
    <citation type="submission" date="2018-05" db="EMBL/GenBank/DDBJ databases">
        <title>Draft genome sequence of Streptococcus panodentis CCUG 70867T.</title>
        <authorList>
            <person name="Salva-Serra F."/>
            <person name="Mendez V."/>
            <person name="Jaen-Luchoro D."/>
            <person name="Gonzales-Siles L."/>
            <person name="Karlsson R."/>
            <person name="Engstrom-Jakobsson H."/>
            <person name="Busquets A."/>
            <person name="Gomila M."/>
            <person name="Pineiro-Iglesias B."/>
            <person name="Bennasar-Figueras A."/>
            <person name="Seeger M."/>
            <person name="Moore E."/>
        </authorList>
    </citation>
    <scope>NUCLEOTIDE SEQUENCE [LARGE SCALE GENOMIC DNA]</scope>
    <source>
        <strain evidence="1 2">CCUG 70867</strain>
    </source>
</reference>
<gene>
    <name evidence="1" type="ORF">DHL47_00680</name>
</gene>
<sequence>MDEFCGFIYWSIAVQAQTLSALSGNFDASADAASRANLLTQASAAAVQAAIQAQLLVQEASALSSESTVSAANPAVNTGTNLFTEQFVGS</sequence>